<organism evidence="2 3">
    <name type="scientific">Marinobacter xestospongiae</name>
    <dbReference type="NCBI Taxonomy" id="994319"/>
    <lineage>
        <taxon>Bacteria</taxon>
        <taxon>Pseudomonadati</taxon>
        <taxon>Pseudomonadota</taxon>
        <taxon>Gammaproteobacteria</taxon>
        <taxon>Pseudomonadales</taxon>
        <taxon>Marinobacteraceae</taxon>
        <taxon>Marinobacter</taxon>
    </lineage>
</organism>
<gene>
    <name evidence="2" type="ORF">RYS15_09650</name>
</gene>
<protein>
    <submittedName>
        <fullName evidence="2">Uncharacterized protein</fullName>
    </submittedName>
</protein>
<name>A0ABU3VXE4_9GAMM</name>
<sequence>MSPLQTLALSLLLALTWSLSGTALADSLSDDQVRRFIDVMEQINAMEEEFADLDQELERQVQPNGNELPNFEHLFSSTLAKVTDHPSYGLLEDVVEDHGFDDVPEWGRVGDRVFRAWMALEMADQMNQMPADPSAMLSQLENNPNLSDAQKAQLRASVEQMMAVRKMLESAPKGDIAAVRPHRDTLRRATEME</sequence>
<keyword evidence="1" id="KW-0732">Signal</keyword>
<dbReference type="Proteomes" id="UP001269819">
    <property type="component" value="Unassembled WGS sequence"/>
</dbReference>
<proteinExistence type="predicted"/>
<feature type="chain" id="PRO_5045607767" evidence="1">
    <location>
        <begin position="26"/>
        <end position="193"/>
    </location>
</feature>
<dbReference type="EMBL" id="JAWIIJ010000005">
    <property type="protein sequence ID" value="MDV2078952.1"/>
    <property type="molecule type" value="Genomic_DNA"/>
</dbReference>
<evidence type="ECO:0000256" key="1">
    <source>
        <dbReference type="SAM" id="SignalP"/>
    </source>
</evidence>
<keyword evidence="3" id="KW-1185">Reference proteome</keyword>
<feature type="signal peptide" evidence="1">
    <location>
        <begin position="1"/>
        <end position="25"/>
    </location>
</feature>
<evidence type="ECO:0000313" key="3">
    <source>
        <dbReference type="Proteomes" id="UP001269819"/>
    </source>
</evidence>
<accession>A0ABU3VXE4</accession>
<comment type="caution">
    <text evidence="2">The sequence shown here is derived from an EMBL/GenBank/DDBJ whole genome shotgun (WGS) entry which is preliminary data.</text>
</comment>
<dbReference type="RefSeq" id="WP_316973606.1">
    <property type="nucleotide sequence ID" value="NZ_JAWIIJ010000005.1"/>
</dbReference>
<evidence type="ECO:0000313" key="2">
    <source>
        <dbReference type="EMBL" id="MDV2078952.1"/>
    </source>
</evidence>
<reference evidence="2 3" key="1">
    <citation type="submission" date="2023-10" db="EMBL/GenBank/DDBJ databases">
        <title>Characteristics and mechanism of a salt-tolerant marine origin heterotrophic nitrifying- aerobic denitrifying bacteria Marinobacter xestospongiae HN1.</title>
        <authorList>
            <person name="Qi R."/>
        </authorList>
    </citation>
    <scope>NUCLEOTIDE SEQUENCE [LARGE SCALE GENOMIC DNA]</scope>
    <source>
        <strain evidence="2 3">HN1</strain>
    </source>
</reference>